<reference evidence="1 2" key="1">
    <citation type="submission" date="2024-04" db="EMBL/GenBank/DDBJ databases">
        <title>Flavobacterium sp. DGU11 16S ribosomal RNA gene Genome sequencing and assembly.</title>
        <authorList>
            <person name="Park S."/>
        </authorList>
    </citation>
    <scope>NUCLEOTIDE SEQUENCE [LARGE SCALE GENOMIC DNA]</scope>
    <source>
        <strain evidence="1 2">DGU11</strain>
    </source>
</reference>
<evidence type="ECO:0000313" key="1">
    <source>
        <dbReference type="EMBL" id="MEL1242624.1"/>
    </source>
</evidence>
<accession>A0ABU9HRB9</accession>
<comment type="caution">
    <text evidence="1">The sequence shown here is derived from an EMBL/GenBank/DDBJ whole genome shotgun (WGS) entry which is preliminary data.</text>
</comment>
<dbReference type="Proteomes" id="UP001464555">
    <property type="component" value="Unassembled WGS sequence"/>
</dbReference>
<proteinExistence type="predicted"/>
<name>A0ABU9HRB9_9FLAO</name>
<protein>
    <submittedName>
        <fullName evidence="1">Uncharacterized protein</fullName>
    </submittedName>
</protein>
<dbReference type="RefSeq" id="WP_341694950.1">
    <property type="nucleotide sequence ID" value="NZ_JBBYHR010000001.1"/>
</dbReference>
<gene>
    <name evidence="1" type="ORF">AAEO56_00005</name>
</gene>
<organism evidence="1 2">
    <name type="scientific">Flavobacterium arundinis</name>
    <dbReference type="NCBI Taxonomy" id="3139143"/>
    <lineage>
        <taxon>Bacteria</taxon>
        <taxon>Pseudomonadati</taxon>
        <taxon>Bacteroidota</taxon>
        <taxon>Flavobacteriia</taxon>
        <taxon>Flavobacteriales</taxon>
        <taxon>Flavobacteriaceae</taxon>
        <taxon>Flavobacterium</taxon>
    </lineage>
</organism>
<keyword evidence="2" id="KW-1185">Reference proteome</keyword>
<sequence length="92" mass="10756">MSFDYKELEEQLTISCNEVHQDFLNRFNSDIYISAGGARLESFINDLQKEFEGTAMAFLKKYNLEKDSEAKKRILTITKLYAKKCIEDFSKI</sequence>
<evidence type="ECO:0000313" key="2">
    <source>
        <dbReference type="Proteomes" id="UP001464555"/>
    </source>
</evidence>
<dbReference type="EMBL" id="JBBYHR010000001">
    <property type="protein sequence ID" value="MEL1242624.1"/>
    <property type="molecule type" value="Genomic_DNA"/>
</dbReference>